<evidence type="ECO:0000256" key="15">
    <source>
        <dbReference type="SAM" id="Phobius"/>
    </source>
</evidence>
<name>A0ABU1X656_SPHXE</name>
<keyword evidence="8 14" id="KW-0479">Metal-binding</keyword>
<comment type="subcellular location">
    <subcellularLocation>
        <location evidence="1">Cell membrane</location>
        <topology evidence="1">Multi-pass membrane protein</topology>
    </subcellularLocation>
</comment>
<evidence type="ECO:0000256" key="7">
    <source>
        <dbReference type="ARBA" id="ARBA00022692"/>
    </source>
</evidence>
<keyword evidence="6 14" id="KW-0349">Heme</keyword>
<keyword evidence="10" id="KW-0560">Oxidoreductase</keyword>
<dbReference type="EC" id="1.3.99.-" evidence="14"/>
<evidence type="ECO:0000313" key="17">
    <source>
        <dbReference type="Proteomes" id="UP001267638"/>
    </source>
</evidence>
<protein>
    <recommendedName>
        <fullName evidence="4 14">Protoporphyrinogen IX oxidase</fullName>
        <ecNumber evidence="14">1.3.99.-</ecNumber>
    </recommendedName>
</protein>
<evidence type="ECO:0000256" key="9">
    <source>
        <dbReference type="ARBA" id="ARBA00022989"/>
    </source>
</evidence>
<dbReference type="PANTHER" id="PTHR40255">
    <property type="entry name" value="UPF0093 MEMBRANE PROTEIN SLR1790"/>
    <property type="match status" value="1"/>
</dbReference>
<evidence type="ECO:0000256" key="11">
    <source>
        <dbReference type="ARBA" id="ARBA00023004"/>
    </source>
</evidence>
<evidence type="ECO:0000256" key="4">
    <source>
        <dbReference type="ARBA" id="ARBA00017504"/>
    </source>
</evidence>
<dbReference type="PIRSF" id="PIRSF004638">
    <property type="entry name" value="UCP004638"/>
    <property type="match status" value="1"/>
</dbReference>
<feature type="transmembrane region" description="Helical" evidence="15">
    <location>
        <begin position="115"/>
        <end position="135"/>
    </location>
</feature>
<dbReference type="EMBL" id="JAVDWV010000027">
    <property type="protein sequence ID" value="MDR7157054.1"/>
    <property type="molecule type" value="Genomic_DNA"/>
</dbReference>
<evidence type="ECO:0000256" key="12">
    <source>
        <dbReference type="ARBA" id="ARBA00023136"/>
    </source>
</evidence>
<feature type="transmembrane region" description="Helical" evidence="15">
    <location>
        <begin position="49"/>
        <end position="71"/>
    </location>
</feature>
<evidence type="ECO:0000256" key="2">
    <source>
        <dbReference type="ARBA" id="ARBA00005073"/>
    </source>
</evidence>
<dbReference type="Proteomes" id="UP001267638">
    <property type="component" value="Unassembled WGS sequence"/>
</dbReference>
<comment type="catalytic activity">
    <reaction evidence="13 14">
        <text>protoporphyrinogen IX + 3 A = protoporphyrin IX + 3 AH2</text>
        <dbReference type="Rhea" id="RHEA:62000"/>
        <dbReference type="ChEBI" id="CHEBI:13193"/>
        <dbReference type="ChEBI" id="CHEBI:17499"/>
        <dbReference type="ChEBI" id="CHEBI:57306"/>
        <dbReference type="ChEBI" id="CHEBI:57307"/>
    </reaction>
</comment>
<keyword evidence="12 14" id="KW-0472">Membrane</keyword>
<evidence type="ECO:0000313" key="16">
    <source>
        <dbReference type="EMBL" id="MDR7157054.1"/>
    </source>
</evidence>
<evidence type="ECO:0000256" key="13">
    <source>
        <dbReference type="ARBA" id="ARBA00048390"/>
    </source>
</evidence>
<dbReference type="InterPro" id="IPR005265">
    <property type="entry name" value="HemJ-like"/>
</dbReference>
<comment type="pathway">
    <text evidence="2 14">Porphyrin-containing compound metabolism; protoporphyrin-IX biosynthesis; protoporphyrin-IX from protoporphyrinogen-IX: step 1/1.</text>
</comment>
<proteinExistence type="inferred from homology"/>
<feature type="transmembrane region" description="Helical" evidence="15">
    <location>
        <begin position="83"/>
        <end position="103"/>
    </location>
</feature>
<evidence type="ECO:0000256" key="14">
    <source>
        <dbReference type="PIRNR" id="PIRNR004638"/>
    </source>
</evidence>
<dbReference type="RefSeq" id="WP_310227588.1">
    <property type="nucleotide sequence ID" value="NZ_JAVDWV010000027.1"/>
</dbReference>
<evidence type="ECO:0000256" key="5">
    <source>
        <dbReference type="ARBA" id="ARBA00022475"/>
    </source>
</evidence>
<comment type="function">
    <text evidence="14">Catalyzes the oxidation of protoporphyrinogen IX to protoporphyrin IX.</text>
</comment>
<reference evidence="16 17" key="1">
    <citation type="submission" date="2023-07" db="EMBL/GenBank/DDBJ databases">
        <title>Sorghum-associated microbial communities from plants grown in Nebraska, USA.</title>
        <authorList>
            <person name="Schachtman D."/>
        </authorList>
    </citation>
    <scope>NUCLEOTIDE SEQUENCE [LARGE SCALE GENOMIC DNA]</scope>
    <source>
        <strain evidence="16 17">4256</strain>
    </source>
</reference>
<keyword evidence="5 14" id="KW-1003">Cell membrane</keyword>
<feature type="transmembrane region" description="Helical" evidence="15">
    <location>
        <begin position="6"/>
        <end position="28"/>
    </location>
</feature>
<evidence type="ECO:0000256" key="10">
    <source>
        <dbReference type="ARBA" id="ARBA00023002"/>
    </source>
</evidence>
<sequence>MIILLKLLHIAALSIWCAGLVALPLLLAKHDQDHQQATFSRLRILTHRAYVGVVTPAAVIAIAMGTALIFLRGVFVPWMFAKLVVVGLLVLLHAWIGHVTLNMGERQGNYEPPSAVLLVTMSLAVMSAILVLVLAKPLLSNTLAPTWLTTPMDQPLPVDEVPM</sequence>
<keyword evidence="11 14" id="KW-0408">Iron</keyword>
<evidence type="ECO:0000256" key="1">
    <source>
        <dbReference type="ARBA" id="ARBA00004651"/>
    </source>
</evidence>
<dbReference type="PANTHER" id="PTHR40255:SF1">
    <property type="entry name" value="PROTOPORPHYRINOGEN IX OXIDASE"/>
    <property type="match status" value="1"/>
</dbReference>
<evidence type="ECO:0000256" key="3">
    <source>
        <dbReference type="ARBA" id="ARBA00006501"/>
    </source>
</evidence>
<evidence type="ECO:0000256" key="8">
    <source>
        <dbReference type="ARBA" id="ARBA00022723"/>
    </source>
</evidence>
<keyword evidence="17" id="KW-1185">Reference proteome</keyword>
<comment type="caution">
    <text evidence="16">The sequence shown here is derived from an EMBL/GenBank/DDBJ whole genome shotgun (WGS) entry which is preliminary data.</text>
</comment>
<comment type="cofactor">
    <cofactor evidence="14">
        <name>heme b</name>
        <dbReference type="ChEBI" id="CHEBI:60344"/>
    </cofactor>
    <text evidence="14">Binds 1 heme b (iron(II)-protoporphyrin IX) group per subunit.</text>
</comment>
<organism evidence="16 17">
    <name type="scientific">Sphingobium xenophagum</name>
    <dbReference type="NCBI Taxonomy" id="121428"/>
    <lineage>
        <taxon>Bacteria</taxon>
        <taxon>Pseudomonadati</taxon>
        <taxon>Pseudomonadota</taxon>
        <taxon>Alphaproteobacteria</taxon>
        <taxon>Sphingomonadales</taxon>
        <taxon>Sphingomonadaceae</taxon>
        <taxon>Sphingobium</taxon>
    </lineage>
</organism>
<comment type="similarity">
    <text evidence="3 14">Belongs to the HemJ family.</text>
</comment>
<gene>
    <name evidence="16" type="ORF">J2W40_003901</name>
</gene>
<dbReference type="Pfam" id="PF03653">
    <property type="entry name" value="UPF0093"/>
    <property type="match status" value="1"/>
</dbReference>
<keyword evidence="9 15" id="KW-1133">Transmembrane helix</keyword>
<evidence type="ECO:0000256" key="6">
    <source>
        <dbReference type="ARBA" id="ARBA00022617"/>
    </source>
</evidence>
<keyword evidence="7 15" id="KW-0812">Transmembrane</keyword>
<accession>A0ABU1X656</accession>